<evidence type="ECO:0000313" key="2">
    <source>
        <dbReference type="EMBL" id="JAT19114.1"/>
    </source>
</evidence>
<dbReference type="AlphaFoldDB" id="A0A1B6L6I0"/>
<name>A0A1B6L6I0_9HEMI</name>
<feature type="non-terminal residue" evidence="2">
    <location>
        <position position="203"/>
    </location>
</feature>
<feature type="non-terminal residue" evidence="2">
    <location>
        <position position="1"/>
    </location>
</feature>
<accession>A0A1B6L6I0</accession>
<organism evidence="2">
    <name type="scientific">Graphocephala atropunctata</name>
    <dbReference type="NCBI Taxonomy" id="36148"/>
    <lineage>
        <taxon>Eukaryota</taxon>
        <taxon>Metazoa</taxon>
        <taxon>Ecdysozoa</taxon>
        <taxon>Arthropoda</taxon>
        <taxon>Hexapoda</taxon>
        <taxon>Insecta</taxon>
        <taxon>Pterygota</taxon>
        <taxon>Neoptera</taxon>
        <taxon>Paraneoptera</taxon>
        <taxon>Hemiptera</taxon>
        <taxon>Auchenorrhyncha</taxon>
        <taxon>Membracoidea</taxon>
        <taxon>Cicadellidae</taxon>
        <taxon>Cicadellinae</taxon>
        <taxon>Cicadellini</taxon>
        <taxon>Graphocephala</taxon>
    </lineage>
</organism>
<feature type="region of interest" description="Disordered" evidence="1">
    <location>
        <begin position="108"/>
        <end position="132"/>
    </location>
</feature>
<protein>
    <submittedName>
        <fullName evidence="2">Uncharacterized protein</fullName>
    </submittedName>
</protein>
<reference evidence="2" key="1">
    <citation type="submission" date="2015-11" db="EMBL/GenBank/DDBJ databases">
        <title>De novo transcriptome assembly of four potential Pierce s Disease insect vectors from Arizona vineyards.</title>
        <authorList>
            <person name="Tassone E.E."/>
        </authorList>
    </citation>
    <scope>NUCLEOTIDE SEQUENCE</scope>
</reference>
<sequence>QPQCIIPDLNIPLLDNIVLGNDDPGENGVIRPTGCDIAYTDLHMTKNSTWNGRESDGYFCTIKNELPLKYHSTDVTKILNTQPSENINRDHPMVNSLLLRQTRMLQKGRCQSTGHLGTADKEERPTTTTKKPSLNDYKEFIAQRRISRRELSKERREERTLLAESRDIQASTVERREARDLSGERRKGRTLLAERRKRVVANQ</sequence>
<evidence type="ECO:0000256" key="1">
    <source>
        <dbReference type="SAM" id="MobiDB-lite"/>
    </source>
</evidence>
<feature type="compositionally biased region" description="Basic and acidic residues" evidence="1">
    <location>
        <begin position="150"/>
        <end position="185"/>
    </location>
</feature>
<feature type="region of interest" description="Disordered" evidence="1">
    <location>
        <begin position="150"/>
        <end position="189"/>
    </location>
</feature>
<dbReference type="EMBL" id="GEBQ01020863">
    <property type="protein sequence ID" value="JAT19114.1"/>
    <property type="molecule type" value="Transcribed_RNA"/>
</dbReference>
<gene>
    <name evidence="2" type="ORF">g.53351</name>
</gene>
<proteinExistence type="predicted"/>